<evidence type="ECO:0000313" key="9">
    <source>
        <dbReference type="Proteomes" id="UP000053961"/>
    </source>
</evidence>
<evidence type="ECO:0000313" key="7">
    <source>
        <dbReference type="EMBL" id="KUK44119.1"/>
    </source>
</evidence>
<dbReference type="InterPro" id="IPR004462">
    <property type="entry name" value="Desulfoferrodoxin_N"/>
</dbReference>
<keyword evidence="2 5" id="KW-0479">Metal-binding</keyword>
<dbReference type="SUPFAM" id="SSF57802">
    <property type="entry name" value="Rubredoxin-like"/>
    <property type="match status" value="1"/>
</dbReference>
<evidence type="ECO:0000313" key="8">
    <source>
        <dbReference type="EMBL" id="KUK95524.1"/>
    </source>
</evidence>
<dbReference type="EMBL" id="LGHB01000033">
    <property type="protein sequence ID" value="KUK95524.1"/>
    <property type="molecule type" value="Genomic_DNA"/>
</dbReference>
<dbReference type="CDD" id="cd00974">
    <property type="entry name" value="DSRD"/>
    <property type="match status" value="1"/>
</dbReference>
<accession>A0A101II30</accession>
<feature type="binding site" evidence="5">
    <location>
        <position position="10"/>
    </location>
    <ligand>
        <name>Fe cation</name>
        <dbReference type="ChEBI" id="CHEBI:24875"/>
    </ligand>
</feature>
<evidence type="ECO:0000256" key="3">
    <source>
        <dbReference type="ARBA" id="ARBA00022982"/>
    </source>
</evidence>
<evidence type="ECO:0000313" key="10">
    <source>
        <dbReference type="Proteomes" id="UP000057043"/>
    </source>
</evidence>
<protein>
    <submittedName>
        <fullName evidence="8">Desulfoferrodoxin Dfx domain protein</fullName>
    </submittedName>
</protein>
<feature type="binding site" evidence="5">
    <location>
        <position position="13"/>
    </location>
    <ligand>
        <name>Fe cation</name>
        <dbReference type="ChEBI" id="CHEBI:24875"/>
    </ligand>
</feature>
<keyword evidence="4 5" id="KW-0408">Iron</keyword>
<dbReference type="PATRIC" id="fig|301375.6.peg.989"/>
<sequence>MAKVGEIYRCEVCGNVVEVKEAGAGQLVCCGKPMVLTKEA</sequence>
<feature type="binding site" evidence="5">
    <location>
        <position position="30"/>
    </location>
    <ligand>
        <name>Fe cation</name>
        <dbReference type="ChEBI" id="CHEBI:24875"/>
    </ligand>
</feature>
<comment type="caution">
    <text evidence="8">The sequence shown here is derived from an EMBL/GenBank/DDBJ whole genome shotgun (WGS) entry which is preliminary data.</text>
</comment>
<evidence type="ECO:0000259" key="6">
    <source>
        <dbReference type="Pfam" id="PF06397"/>
    </source>
</evidence>
<keyword evidence="1" id="KW-0813">Transport</keyword>
<comment type="cofactor">
    <cofactor evidence="5">
        <name>Fe cation</name>
        <dbReference type="ChEBI" id="CHEBI:24875"/>
    </cofactor>
    <text evidence="5">Binds 2 irons ions per subunit via 4 cysteine residues per iron.</text>
</comment>
<dbReference type="PIRSF" id="PIRSF000075">
    <property type="entry name" value="Desulforedoxin"/>
    <property type="match status" value="1"/>
</dbReference>
<organism evidence="8 9">
    <name type="scientific">Methanothrix harundinacea</name>
    <dbReference type="NCBI Taxonomy" id="301375"/>
    <lineage>
        <taxon>Archaea</taxon>
        <taxon>Methanobacteriati</taxon>
        <taxon>Methanobacteriota</taxon>
        <taxon>Stenosarchaea group</taxon>
        <taxon>Methanomicrobia</taxon>
        <taxon>Methanotrichales</taxon>
        <taxon>Methanotrichaceae</taxon>
        <taxon>Methanothrix</taxon>
    </lineage>
</organism>
<dbReference type="GO" id="GO:0005506">
    <property type="term" value="F:iron ion binding"/>
    <property type="evidence" value="ECO:0007669"/>
    <property type="project" value="InterPro"/>
</dbReference>
<dbReference type="Pfam" id="PF06397">
    <property type="entry name" value="Desulfoferrod_N"/>
    <property type="match status" value="1"/>
</dbReference>
<dbReference type="EMBL" id="LGFT01000034">
    <property type="protein sequence ID" value="KUK44119.1"/>
    <property type="molecule type" value="Genomic_DNA"/>
</dbReference>
<keyword evidence="3" id="KW-0249">Electron transport</keyword>
<evidence type="ECO:0000256" key="1">
    <source>
        <dbReference type="ARBA" id="ARBA00022448"/>
    </source>
</evidence>
<dbReference type="InterPro" id="IPR012002">
    <property type="entry name" value="Desulforedoxin"/>
</dbReference>
<proteinExistence type="predicted"/>
<dbReference type="InterPro" id="IPR038094">
    <property type="entry name" value="Desulfoferrodoxin_N_sf"/>
</dbReference>
<feature type="domain" description="Desulfoferrodoxin N-terminal" evidence="6">
    <location>
        <begin position="3"/>
        <end position="36"/>
    </location>
</feature>
<evidence type="ECO:0000256" key="4">
    <source>
        <dbReference type="ARBA" id="ARBA00023004"/>
    </source>
</evidence>
<dbReference type="Proteomes" id="UP000057043">
    <property type="component" value="Unassembled WGS sequence"/>
</dbReference>
<dbReference type="Proteomes" id="UP000053961">
    <property type="component" value="Unassembled WGS sequence"/>
</dbReference>
<reference evidence="9 10" key="2">
    <citation type="journal article" date="2015" name="MBio">
        <title>Genome-Resolved Metagenomic Analysis Reveals Roles for Candidate Phyla and Other Microbial Community Members in Biogeochemical Transformations in Oil Reservoirs.</title>
        <authorList>
            <person name="Hu P."/>
            <person name="Tom L."/>
            <person name="Singh A."/>
            <person name="Thomas B.C."/>
            <person name="Baker B.J."/>
            <person name="Piceno Y.M."/>
            <person name="Andersen G.L."/>
            <person name="Banfield J.F."/>
        </authorList>
    </citation>
    <scope>NUCLEOTIDE SEQUENCE [LARGE SCALE GENOMIC DNA]</scope>
    <source>
        <strain evidence="7">57_489</strain>
    </source>
</reference>
<dbReference type="NCBIfam" id="TIGR00319">
    <property type="entry name" value="desulf_FeS4"/>
    <property type="match status" value="1"/>
</dbReference>
<evidence type="ECO:0000256" key="2">
    <source>
        <dbReference type="ARBA" id="ARBA00022723"/>
    </source>
</evidence>
<gene>
    <name evidence="7" type="ORF">XD72_1509</name>
    <name evidence="8" type="ORF">XE07_1780</name>
</gene>
<name>A0A101II30_9EURY</name>
<reference evidence="8" key="1">
    <citation type="journal article" date="2015" name="MBio">
        <title>Genome-resolved metagenomic analysis reveals roles for candidate phyla and other microbial community members in biogeochemical transformations in oil reservoirs.</title>
        <authorList>
            <person name="Hu P."/>
            <person name="Tom L."/>
            <person name="Singh A."/>
            <person name="Thomas B.C."/>
            <person name="Baker B.J."/>
            <person name="Piceno Y.M."/>
            <person name="Andersen G.L."/>
            <person name="Banfield J.F."/>
        </authorList>
    </citation>
    <scope>NUCLEOTIDE SEQUENCE [LARGE SCALE GENOMIC DNA]</scope>
    <source>
        <strain evidence="8">56_747</strain>
    </source>
</reference>
<evidence type="ECO:0000256" key="5">
    <source>
        <dbReference type="PIRSR" id="PIRSR000075-1"/>
    </source>
</evidence>
<dbReference type="AlphaFoldDB" id="A0A101II30"/>
<dbReference type="Gene3D" id="2.20.28.100">
    <property type="entry name" value="Desulphoferrodoxin, N-terminal domain"/>
    <property type="match status" value="1"/>
</dbReference>
<feature type="binding site" evidence="5">
    <location>
        <position position="29"/>
    </location>
    <ligand>
        <name>Fe cation</name>
        <dbReference type="ChEBI" id="CHEBI:24875"/>
    </ligand>
</feature>